<dbReference type="InterPro" id="IPR042099">
    <property type="entry name" value="ANL_N_sf"/>
</dbReference>
<organism evidence="5 6">
    <name type="scientific">Geomicrobium sediminis</name>
    <dbReference type="NCBI Taxonomy" id="1347788"/>
    <lineage>
        <taxon>Bacteria</taxon>
        <taxon>Bacillati</taxon>
        <taxon>Bacillota</taxon>
        <taxon>Bacilli</taxon>
        <taxon>Bacillales</taxon>
        <taxon>Geomicrobium</taxon>
    </lineage>
</organism>
<dbReference type="InterPro" id="IPR000873">
    <property type="entry name" value="AMP-dep_synth/lig_dom"/>
</dbReference>
<dbReference type="PANTHER" id="PTHR43201:SF5">
    <property type="entry name" value="MEDIUM-CHAIN ACYL-COA LIGASE ACSF2, MITOCHONDRIAL"/>
    <property type="match status" value="1"/>
</dbReference>
<feature type="domain" description="AMP-binding enzyme C-terminal" evidence="4">
    <location>
        <begin position="415"/>
        <end position="491"/>
    </location>
</feature>
<dbReference type="EMBL" id="JAFBEC010000001">
    <property type="protein sequence ID" value="MBM7631149.1"/>
    <property type="molecule type" value="Genomic_DNA"/>
</dbReference>
<comment type="similarity">
    <text evidence="1">Belongs to the ATP-dependent AMP-binding enzyme family.</text>
</comment>
<evidence type="ECO:0000256" key="2">
    <source>
        <dbReference type="ARBA" id="ARBA00022598"/>
    </source>
</evidence>
<dbReference type="Pfam" id="PF00501">
    <property type="entry name" value="AMP-binding"/>
    <property type="match status" value="1"/>
</dbReference>
<comment type="caution">
    <text evidence="5">The sequence shown here is derived from an EMBL/GenBank/DDBJ whole genome shotgun (WGS) entry which is preliminary data.</text>
</comment>
<evidence type="ECO:0000259" key="3">
    <source>
        <dbReference type="Pfam" id="PF00501"/>
    </source>
</evidence>
<dbReference type="Pfam" id="PF13193">
    <property type="entry name" value="AMP-binding_C"/>
    <property type="match status" value="1"/>
</dbReference>
<protein>
    <submittedName>
        <fullName evidence="5">Acyl-CoA synthetase (AMP-forming)/AMP-acid ligase II</fullName>
    </submittedName>
</protein>
<gene>
    <name evidence="5" type="ORF">JOD17_000240</name>
</gene>
<proteinExistence type="inferred from homology"/>
<dbReference type="Proteomes" id="UP000741863">
    <property type="component" value="Unassembled WGS sequence"/>
</dbReference>
<evidence type="ECO:0000256" key="1">
    <source>
        <dbReference type="ARBA" id="ARBA00006432"/>
    </source>
</evidence>
<evidence type="ECO:0000259" key="4">
    <source>
        <dbReference type="Pfam" id="PF13193"/>
    </source>
</evidence>
<dbReference type="InterPro" id="IPR020845">
    <property type="entry name" value="AMP-binding_CS"/>
</dbReference>
<sequence length="506" mass="56461">MIYSLVKESVTKEEDPFVHFEGEALRYSEVLQRADGFAQHLVSLGINARDRVAWLGTNHPHFIVSLLACSKLNVTFVPLNYRGKYAELQQMVEDSGARVIVSERRYRELADDLNTHCRTIEQVISAEEVYVGQEPLAVTQGANDDLAYLIFTSGTTSQPKPVMITSKTIANFLSVYPNADSIGKTVSLLHAPNFHIAGLLNALLSLVGTNHIAMLRQFDARQWLQAVEDVNVTKTFLAPTMMKLITDTLQERQYDLSSLQSIVYGSAKAQLPVLEAFMNGLPEQTAVTHVYGMTETLSTITLLGSDVHDEHRKRPTEQTKRRIQSVGKPLPDVEIQIWDSEGQVLPANEVGTVVARTSRTMQGYYNRPEATAKALQGGWYVSSDAGYLDEEGYLYVEGRLDDMIIRGGENIAPNEIEEVLLLHEGVYDVSVVPRVSETWGQEIVAVIVPSHAKNTYSEKELQEHVRQHLSSFKVPSACHFVDELPRNATGKILKQPLIKAVENLKM</sequence>
<feature type="domain" description="AMP-dependent synthetase/ligase" evidence="3">
    <location>
        <begin position="12"/>
        <end position="365"/>
    </location>
</feature>
<dbReference type="PANTHER" id="PTHR43201">
    <property type="entry name" value="ACYL-COA SYNTHETASE"/>
    <property type="match status" value="1"/>
</dbReference>
<keyword evidence="6" id="KW-1185">Reference proteome</keyword>
<dbReference type="InterPro" id="IPR025110">
    <property type="entry name" value="AMP-bd_C"/>
</dbReference>
<dbReference type="PROSITE" id="PS00455">
    <property type="entry name" value="AMP_BINDING"/>
    <property type="match status" value="1"/>
</dbReference>
<dbReference type="RefSeq" id="WP_204695336.1">
    <property type="nucleotide sequence ID" value="NZ_JAFBEC010000001.1"/>
</dbReference>
<accession>A0ABS2P6Y4</accession>
<dbReference type="Gene3D" id="3.30.300.30">
    <property type="match status" value="1"/>
</dbReference>
<evidence type="ECO:0000313" key="6">
    <source>
        <dbReference type="Proteomes" id="UP000741863"/>
    </source>
</evidence>
<evidence type="ECO:0000313" key="5">
    <source>
        <dbReference type="EMBL" id="MBM7631149.1"/>
    </source>
</evidence>
<name>A0ABS2P6Y4_9BACL</name>
<dbReference type="GO" id="GO:0016874">
    <property type="term" value="F:ligase activity"/>
    <property type="evidence" value="ECO:0007669"/>
    <property type="project" value="UniProtKB-KW"/>
</dbReference>
<dbReference type="Gene3D" id="3.40.50.12780">
    <property type="entry name" value="N-terminal domain of ligase-like"/>
    <property type="match status" value="1"/>
</dbReference>
<dbReference type="InterPro" id="IPR045851">
    <property type="entry name" value="AMP-bd_C_sf"/>
</dbReference>
<reference evidence="5 6" key="1">
    <citation type="submission" date="2021-01" db="EMBL/GenBank/DDBJ databases">
        <title>Genomic Encyclopedia of Type Strains, Phase IV (KMG-IV): sequencing the most valuable type-strain genomes for metagenomic binning, comparative biology and taxonomic classification.</title>
        <authorList>
            <person name="Goeker M."/>
        </authorList>
    </citation>
    <scope>NUCLEOTIDE SEQUENCE [LARGE SCALE GENOMIC DNA]</scope>
    <source>
        <strain evidence="5 6">DSM 25540</strain>
    </source>
</reference>
<dbReference type="SUPFAM" id="SSF56801">
    <property type="entry name" value="Acetyl-CoA synthetase-like"/>
    <property type="match status" value="1"/>
</dbReference>
<keyword evidence="2 5" id="KW-0436">Ligase</keyword>